<evidence type="ECO:0000256" key="9">
    <source>
        <dbReference type="ARBA" id="ARBA00023136"/>
    </source>
</evidence>
<dbReference type="AlphaFoldDB" id="A0A8B7YBH1"/>
<dbReference type="GO" id="GO:0003924">
    <property type="term" value="F:GTPase activity"/>
    <property type="evidence" value="ECO:0007669"/>
    <property type="project" value="InterPro"/>
</dbReference>
<dbReference type="InterPro" id="IPR015894">
    <property type="entry name" value="Guanylate-bd_N"/>
</dbReference>
<evidence type="ECO:0000256" key="6">
    <source>
        <dbReference type="ARBA" id="ARBA00022842"/>
    </source>
</evidence>
<evidence type="ECO:0000256" key="2">
    <source>
        <dbReference type="ARBA" id="ARBA00022692"/>
    </source>
</evidence>
<keyword evidence="14" id="KW-1185">Reference proteome</keyword>
<evidence type="ECO:0000256" key="8">
    <source>
        <dbReference type="ARBA" id="ARBA00023134"/>
    </source>
</evidence>
<dbReference type="InterPro" id="IPR030386">
    <property type="entry name" value="G_GB1_RHD3_dom"/>
</dbReference>
<dbReference type="FunFam" id="3.40.50.300:FF:003207">
    <property type="entry name" value="ATLastiN (Endoplasmic reticulum GTPase) related"/>
    <property type="match status" value="1"/>
</dbReference>
<protein>
    <submittedName>
        <fullName evidence="15 16">Atlastin-2-like isoform X1</fullName>
    </submittedName>
</protein>
<comment type="similarity">
    <text evidence="11">Belongs to the TRAFAC class dynamin-like GTPase superfamily. GB1/RHD3 GTPase family.</text>
</comment>
<dbReference type="RefSeq" id="XP_022089046.1">
    <property type="nucleotide sequence ID" value="XM_022233354.1"/>
</dbReference>
<dbReference type="Gene3D" id="1.20.58.420">
    <property type="entry name" value="AHSP"/>
    <property type="match status" value="1"/>
</dbReference>
<keyword evidence="3" id="KW-0547">Nucleotide-binding</keyword>
<keyword evidence="9 12" id="KW-0472">Membrane</keyword>
<evidence type="ECO:0000256" key="1">
    <source>
        <dbReference type="ARBA" id="ARBA00004477"/>
    </source>
</evidence>
<feature type="transmembrane region" description="Helical" evidence="12">
    <location>
        <begin position="431"/>
        <end position="452"/>
    </location>
</feature>
<dbReference type="Proteomes" id="UP000694845">
    <property type="component" value="Unplaced"/>
</dbReference>
<evidence type="ECO:0000256" key="11">
    <source>
        <dbReference type="PROSITE-ProRule" id="PRU01052"/>
    </source>
</evidence>
<dbReference type="SUPFAM" id="SSF48340">
    <property type="entry name" value="Interferon-induced guanylate-binding protein 1 (GBP1), C-terminal domain"/>
    <property type="match status" value="1"/>
</dbReference>
<feature type="transmembrane region" description="Helical" evidence="12">
    <location>
        <begin position="488"/>
        <end position="505"/>
    </location>
</feature>
<dbReference type="PROSITE" id="PS51715">
    <property type="entry name" value="G_GB1_RHD3"/>
    <property type="match status" value="1"/>
</dbReference>
<dbReference type="KEGG" id="aplc:110978391"/>
<evidence type="ECO:0000256" key="5">
    <source>
        <dbReference type="ARBA" id="ARBA00022824"/>
    </source>
</evidence>
<dbReference type="GO" id="GO:0005525">
    <property type="term" value="F:GTP binding"/>
    <property type="evidence" value="ECO:0007669"/>
    <property type="project" value="UniProtKB-KW"/>
</dbReference>
<organism evidence="14 16">
    <name type="scientific">Acanthaster planci</name>
    <name type="common">Crown-of-thorns starfish</name>
    <dbReference type="NCBI Taxonomy" id="133434"/>
    <lineage>
        <taxon>Eukaryota</taxon>
        <taxon>Metazoa</taxon>
        <taxon>Echinodermata</taxon>
        <taxon>Eleutherozoa</taxon>
        <taxon>Asterozoa</taxon>
        <taxon>Asteroidea</taxon>
        <taxon>Valvatacea</taxon>
        <taxon>Valvatida</taxon>
        <taxon>Acanthasteridae</taxon>
        <taxon>Acanthaster</taxon>
    </lineage>
</organism>
<name>A0A8B7YBH1_ACAPL</name>
<dbReference type="PANTHER" id="PTHR10751">
    <property type="entry name" value="GUANYLATE BINDING PROTEIN"/>
    <property type="match status" value="1"/>
</dbReference>
<proteinExistence type="inferred from homology"/>
<keyword evidence="2 12" id="KW-0812">Transmembrane</keyword>
<dbReference type="FunFam" id="1.20.58.420:FF:000001">
    <property type="entry name" value="Atlastin-1 isoform 1"/>
    <property type="match status" value="1"/>
</dbReference>
<evidence type="ECO:0000313" key="14">
    <source>
        <dbReference type="Proteomes" id="UP000694845"/>
    </source>
</evidence>
<dbReference type="OMA" id="GFIHNIW"/>
<evidence type="ECO:0000313" key="16">
    <source>
        <dbReference type="RefSeq" id="XP_022089046.1"/>
    </source>
</evidence>
<keyword evidence="6" id="KW-0460">Magnesium</keyword>
<keyword evidence="5" id="KW-0256">Endoplasmic reticulum</keyword>
<feature type="domain" description="GB1/RHD3-type G" evidence="13">
    <location>
        <begin position="41"/>
        <end position="291"/>
    </location>
</feature>
<dbReference type="RefSeq" id="XP_022089045.1">
    <property type="nucleotide sequence ID" value="XM_022233353.1"/>
</dbReference>
<dbReference type="FunFam" id="3.40.50.300:FF:004169">
    <property type="entry name" value="Atlastin 3"/>
    <property type="match status" value="1"/>
</dbReference>
<reference evidence="15 16" key="1">
    <citation type="submission" date="2025-04" db="UniProtKB">
        <authorList>
            <consortium name="RefSeq"/>
        </authorList>
    </citation>
    <scope>IDENTIFICATION</scope>
</reference>
<dbReference type="CDD" id="cd01851">
    <property type="entry name" value="GBP"/>
    <property type="match status" value="1"/>
</dbReference>
<feature type="transmembrane region" description="Helical" evidence="12">
    <location>
        <begin position="459"/>
        <end position="476"/>
    </location>
</feature>
<evidence type="ECO:0000313" key="15">
    <source>
        <dbReference type="RefSeq" id="XP_022089045.1"/>
    </source>
</evidence>
<dbReference type="InterPro" id="IPR036543">
    <property type="entry name" value="Guanylate-bd_C_sf"/>
</dbReference>
<evidence type="ECO:0000256" key="4">
    <source>
        <dbReference type="ARBA" id="ARBA00022801"/>
    </source>
</evidence>
<dbReference type="GeneID" id="110978391"/>
<dbReference type="Pfam" id="PF02263">
    <property type="entry name" value="GBP"/>
    <property type="match status" value="1"/>
</dbReference>
<comment type="subcellular location">
    <subcellularLocation>
        <location evidence="1">Endoplasmic reticulum membrane</location>
        <topology evidence="1">Multi-pass membrane protein</topology>
    </subcellularLocation>
</comment>
<evidence type="ECO:0000259" key="13">
    <source>
        <dbReference type="PROSITE" id="PS51715"/>
    </source>
</evidence>
<dbReference type="SUPFAM" id="SSF52540">
    <property type="entry name" value="P-loop containing nucleoside triphosphate hydrolases"/>
    <property type="match status" value="1"/>
</dbReference>
<evidence type="ECO:0000256" key="10">
    <source>
        <dbReference type="ARBA" id="ARBA00049117"/>
    </source>
</evidence>
<dbReference type="InterPro" id="IPR027417">
    <property type="entry name" value="P-loop_NTPase"/>
</dbReference>
<accession>A0A8B7YBH1</accession>
<keyword evidence="4" id="KW-0378">Hydrolase</keyword>
<evidence type="ECO:0000256" key="3">
    <source>
        <dbReference type="ARBA" id="ARBA00022741"/>
    </source>
</evidence>
<dbReference type="OrthoDB" id="7788754at2759"/>
<evidence type="ECO:0000256" key="7">
    <source>
        <dbReference type="ARBA" id="ARBA00022989"/>
    </source>
</evidence>
<sequence>MPPIPDTFGEPLQIVTTSDGHGFELNEDLLAQILLDQRIRDKKVCVLSVAGAFRKGKSFLLDFLLRYLTKQVCVIDGVPDWLGREDQPLDGFSWRGGSERETTGIWIWSKVFLCPGPNGEQVAVMLMDTQGAFDSESTVKDCATVFALSTMTSSVQVYNLSQNIQEDDLQHLQLFTEYGRLAMENSSDKPFQSLMFLVRDWSYPYEYNYGEQGGNQVLEKRIKQCGNKHEELLQVRRHIHSCFEKIGCFLMPHPGMAVARNPKFDGRLSDIDAEFKEQLHYLAPLLLSRENLLMKEINGTKVTCRALLEYFKAYMKIYQGNELPEPKTMLHATAEANNLAAVAGAKDKYVKEIEEVCGGEKPYLSPEELEKHHERIKAAALAQFNETRKMGGEEFSQPYCDGLMADLDETYEQYLKHNDSKNLFNVARTPITLVVTMLVMYILSGLFGLVGLYSMANMANTLLGLALVCVTVWAYIRYSGKYSEVGVYIDSGAEFVWVQIFGPIYKQAMSQKKKQDKKKK</sequence>
<keyword evidence="8" id="KW-0342">GTP-binding</keyword>
<gene>
    <name evidence="15 16" type="primary">LOC110978391</name>
</gene>
<keyword evidence="7 12" id="KW-1133">Transmembrane helix</keyword>
<comment type="catalytic activity">
    <reaction evidence="10">
        <text>GTP + H2O = GDP + phosphate + H(+)</text>
        <dbReference type="Rhea" id="RHEA:19669"/>
        <dbReference type="ChEBI" id="CHEBI:15377"/>
        <dbReference type="ChEBI" id="CHEBI:15378"/>
        <dbReference type="ChEBI" id="CHEBI:37565"/>
        <dbReference type="ChEBI" id="CHEBI:43474"/>
        <dbReference type="ChEBI" id="CHEBI:58189"/>
    </reaction>
    <physiologicalReaction direction="left-to-right" evidence="10">
        <dbReference type="Rhea" id="RHEA:19670"/>
    </physiologicalReaction>
</comment>
<dbReference type="Gene3D" id="3.40.50.300">
    <property type="entry name" value="P-loop containing nucleotide triphosphate hydrolases"/>
    <property type="match status" value="1"/>
</dbReference>
<dbReference type="GO" id="GO:0005789">
    <property type="term" value="C:endoplasmic reticulum membrane"/>
    <property type="evidence" value="ECO:0007669"/>
    <property type="project" value="UniProtKB-SubCell"/>
</dbReference>
<evidence type="ECO:0000256" key="12">
    <source>
        <dbReference type="SAM" id="Phobius"/>
    </source>
</evidence>